<dbReference type="OrthoDB" id="8778044at2"/>
<reference evidence="1 2" key="1">
    <citation type="journal article" date="2013" name="J. Microbiol.">
        <title>Lysinibacillus chungkukjangi sp. nov., isolated from Chungkukjang, Korean fermented soybean food.</title>
        <authorList>
            <person name="Kim S.J."/>
            <person name="Jang Y.H."/>
            <person name="Hamada M."/>
            <person name="Ahn J.H."/>
            <person name="Weon H.Y."/>
            <person name="Suzuki K."/>
            <person name="Whang K.S."/>
            <person name="Kwon S.W."/>
        </authorList>
    </citation>
    <scope>NUCLEOTIDE SEQUENCE [LARGE SCALE GENOMIC DNA]</scope>
    <source>
        <strain evidence="1 2">MCCC 1A12701</strain>
    </source>
</reference>
<name>A0A3N9UFI7_9BACI</name>
<sequence>MEIKRFGIVLFSGVWLMGCSDSAIERNTEIEEDLHSAITMVSEQSDSQISIKNFVDFKWDKAYLIDPYTPQDELENQIGVKFIDRSNIDLRDDLYLLVFLNQEKVVQYAEIERLGSTITLGDQEYLTPSNDTIFIER</sequence>
<dbReference type="EMBL" id="RRCT01000007">
    <property type="protein sequence ID" value="RQW74891.1"/>
    <property type="molecule type" value="Genomic_DNA"/>
</dbReference>
<gene>
    <name evidence="1" type="ORF">EBB45_08950</name>
</gene>
<evidence type="ECO:0000313" key="2">
    <source>
        <dbReference type="Proteomes" id="UP000274033"/>
    </source>
</evidence>
<dbReference type="Proteomes" id="UP000274033">
    <property type="component" value="Unassembled WGS sequence"/>
</dbReference>
<comment type="caution">
    <text evidence="1">The sequence shown here is derived from an EMBL/GenBank/DDBJ whole genome shotgun (WGS) entry which is preliminary data.</text>
</comment>
<protein>
    <submittedName>
        <fullName evidence="1">Uncharacterized protein</fullName>
    </submittedName>
</protein>
<evidence type="ECO:0000313" key="1">
    <source>
        <dbReference type="EMBL" id="RQW74891.1"/>
    </source>
</evidence>
<organism evidence="1 2">
    <name type="scientific">Lysinibacillus composti</name>
    <dbReference type="NCBI Taxonomy" id="720633"/>
    <lineage>
        <taxon>Bacteria</taxon>
        <taxon>Bacillati</taxon>
        <taxon>Bacillota</taxon>
        <taxon>Bacilli</taxon>
        <taxon>Bacillales</taxon>
        <taxon>Bacillaceae</taxon>
        <taxon>Lysinibacillus</taxon>
    </lineage>
</organism>
<accession>A0A3N9UFI7</accession>
<dbReference type="AlphaFoldDB" id="A0A3N9UFI7"/>
<proteinExistence type="predicted"/>
<dbReference type="PROSITE" id="PS51257">
    <property type="entry name" value="PROKAR_LIPOPROTEIN"/>
    <property type="match status" value="1"/>
</dbReference>
<keyword evidence="2" id="KW-1185">Reference proteome</keyword>